<evidence type="ECO:0000313" key="1">
    <source>
        <dbReference type="EMBL" id="KAE8995613.1"/>
    </source>
</evidence>
<evidence type="ECO:0000313" key="2">
    <source>
        <dbReference type="Proteomes" id="UP000429607"/>
    </source>
</evidence>
<proteinExistence type="predicted"/>
<sequence length="80" mass="9164">MGRSCIISKGKRRKQYKRVSFAYGAKKAWLDYLDEGHTMKESIAKFCGLLSRQVHGAKEMLLSKRQTSKQTLPVGRDDED</sequence>
<dbReference type="Proteomes" id="UP000429607">
    <property type="component" value="Unassembled WGS sequence"/>
</dbReference>
<protein>
    <submittedName>
        <fullName evidence="1">Uncharacterized protein</fullName>
    </submittedName>
</protein>
<accession>A0A6A3JV95</accession>
<dbReference type="AlphaFoldDB" id="A0A6A3JV95"/>
<gene>
    <name evidence="1" type="ORF">PR001_g20080</name>
</gene>
<name>A0A6A3JV95_9STRA</name>
<comment type="caution">
    <text evidence="1">The sequence shown here is derived from an EMBL/GenBank/DDBJ whole genome shotgun (WGS) entry which is preliminary data.</text>
</comment>
<reference evidence="1 2" key="1">
    <citation type="submission" date="2018-09" db="EMBL/GenBank/DDBJ databases">
        <title>Genomic investigation of the strawberry pathogen Phytophthora fragariae indicates pathogenicity is determined by transcriptional variation in three key races.</title>
        <authorList>
            <person name="Adams T.M."/>
            <person name="Armitage A.D."/>
            <person name="Sobczyk M.K."/>
            <person name="Bates H.J."/>
            <person name="Dunwell J.M."/>
            <person name="Nellist C.F."/>
            <person name="Harrison R.J."/>
        </authorList>
    </citation>
    <scope>NUCLEOTIDE SEQUENCE [LARGE SCALE GENOMIC DNA]</scope>
    <source>
        <strain evidence="1 2">SCRP249</strain>
    </source>
</reference>
<dbReference type="EMBL" id="QXFV01001937">
    <property type="protein sequence ID" value="KAE8995613.1"/>
    <property type="molecule type" value="Genomic_DNA"/>
</dbReference>
<organism evidence="1 2">
    <name type="scientific">Phytophthora rubi</name>
    <dbReference type="NCBI Taxonomy" id="129364"/>
    <lineage>
        <taxon>Eukaryota</taxon>
        <taxon>Sar</taxon>
        <taxon>Stramenopiles</taxon>
        <taxon>Oomycota</taxon>
        <taxon>Peronosporomycetes</taxon>
        <taxon>Peronosporales</taxon>
        <taxon>Peronosporaceae</taxon>
        <taxon>Phytophthora</taxon>
    </lineage>
</organism>